<dbReference type="AlphaFoldDB" id="A0A2M7APQ1"/>
<comment type="caution">
    <text evidence="2">The sequence shown here is derived from an EMBL/GenBank/DDBJ whole genome shotgun (WGS) entry which is preliminary data.</text>
</comment>
<evidence type="ECO:0000313" key="2">
    <source>
        <dbReference type="EMBL" id="PIU69354.1"/>
    </source>
</evidence>
<keyword evidence="1" id="KW-0812">Transmembrane</keyword>
<reference evidence="3" key="1">
    <citation type="submission" date="2017-09" db="EMBL/GenBank/DDBJ databases">
        <title>Depth-based differentiation of microbial function through sediment-hosted aquifers and enrichment of novel symbionts in the deep terrestrial subsurface.</title>
        <authorList>
            <person name="Probst A.J."/>
            <person name="Ladd B."/>
            <person name="Jarett J.K."/>
            <person name="Geller-Mcgrath D.E."/>
            <person name="Sieber C.M.K."/>
            <person name="Emerson J.B."/>
            <person name="Anantharaman K."/>
            <person name="Thomas B.C."/>
            <person name="Malmstrom R."/>
            <person name="Stieglmeier M."/>
            <person name="Klingl A."/>
            <person name="Woyke T."/>
            <person name="Ryan C.M."/>
            <person name="Banfield J.F."/>
        </authorList>
    </citation>
    <scope>NUCLEOTIDE SEQUENCE [LARGE SCALE GENOMIC DNA]</scope>
</reference>
<accession>A0A2M7APQ1</accession>
<feature type="transmembrane region" description="Helical" evidence="1">
    <location>
        <begin position="48"/>
        <end position="73"/>
    </location>
</feature>
<gene>
    <name evidence="2" type="ORF">COS81_00265</name>
</gene>
<feature type="transmembrane region" description="Helical" evidence="1">
    <location>
        <begin position="85"/>
        <end position="103"/>
    </location>
</feature>
<evidence type="ECO:0000313" key="3">
    <source>
        <dbReference type="Proteomes" id="UP000229916"/>
    </source>
</evidence>
<dbReference type="EMBL" id="PEWD01000004">
    <property type="protein sequence ID" value="PIU69354.1"/>
    <property type="molecule type" value="Genomic_DNA"/>
</dbReference>
<keyword evidence="1" id="KW-1133">Transmembrane helix</keyword>
<proteinExistence type="predicted"/>
<organism evidence="2 3">
    <name type="scientific">candidate division WWE3 bacterium CG06_land_8_20_14_3_00_42_16</name>
    <dbReference type="NCBI Taxonomy" id="1975083"/>
    <lineage>
        <taxon>Bacteria</taxon>
        <taxon>Katanobacteria</taxon>
    </lineage>
</organism>
<sequence>MKILAKKYLLLSSFLESLLTVTYCLGVGLLMTYLGAHFSQPNQIVASLLLLLLFIVSALITATLVLGYPIYFFLQKDLKTAIQNLILNVVWLTIFIIFIILIFL</sequence>
<keyword evidence="1" id="KW-0472">Membrane</keyword>
<protein>
    <submittedName>
        <fullName evidence="2">Uncharacterized protein</fullName>
    </submittedName>
</protein>
<dbReference type="Proteomes" id="UP000229916">
    <property type="component" value="Unassembled WGS sequence"/>
</dbReference>
<evidence type="ECO:0000256" key="1">
    <source>
        <dbReference type="SAM" id="Phobius"/>
    </source>
</evidence>
<name>A0A2M7APQ1_UNCKA</name>